<keyword evidence="1" id="KW-0812">Transmembrane</keyword>
<dbReference type="Proteomes" id="UP000004528">
    <property type="component" value="Unassembled WGS sequence"/>
</dbReference>
<dbReference type="HOGENOM" id="CLU_1229509_0_0_9"/>
<evidence type="ECO:0000256" key="1">
    <source>
        <dbReference type="SAM" id="Phobius"/>
    </source>
</evidence>
<feature type="transmembrane region" description="Helical" evidence="1">
    <location>
        <begin position="202"/>
        <end position="220"/>
    </location>
</feature>
<accession>C5RC44</accession>
<sequence length="225" mass="25573">MLFLFIKIYQDKEIIMQPWWQKKITVGAGMVGSLLLILQSVLGTIVWPTYKISQFPLAMLTAKGTPYEYVFKTLQLVAGGLVLVTLIALIRYALATKKATFDRDLRVLTLSWLVWLLLQFVWPISIDVVITTTPVSIRDIVFGLLIIIMAFAMIQLGKSARKNRFESLRNALTLLGILYVLFNFLSYVVTLLGWPIHGFLDVMANDILAVAMGFLSWYFMRLAES</sequence>
<evidence type="ECO:0000313" key="3">
    <source>
        <dbReference type="Proteomes" id="UP000004528"/>
    </source>
</evidence>
<dbReference type="EMBL" id="ACKU01000030">
    <property type="protein sequence ID" value="EER74261.1"/>
    <property type="molecule type" value="Genomic_DNA"/>
</dbReference>
<evidence type="ECO:0000313" key="2">
    <source>
        <dbReference type="EMBL" id="EER74261.1"/>
    </source>
</evidence>
<feature type="transmembrane region" description="Helical" evidence="1">
    <location>
        <begin position="70"/>
        <end position="93"/>
    </location>
</feature>
<feature type="transmembrane region" description="Helical" evidence="1">
    <location>
        <begin position="174"/>
        <end position="196"/>
    </location>
</feature>
<keyword evidence="1" id="KW-1133">Transmembrane helix</keyword>
<comment type="caution">
    <text evidence="2">The sequence shown here is derived from an EMBL/GenBank/DDBJ whole genome shotgun (WGS) entry which is preliminary data.</text>
</comment>
<reference evidence="2 3" key="1">
    <citation type="submission" date="2009-04" db="EMBL/GenBank/DDBJ databases">
        <authorList>
            <person name="Qin X."/>
            <person name="Bachman B."/>
            <person name="Battles P."/>
            <person name="Bell A."/>
            <person name="Bess C."/>
            <person name="Bickham C."/>
            <person name="Chaboub L."/>
            <person name="Chen D."/>
            <person name="Coyle M."/>
            <person name="Deiros D.R."/>
            <person name="Dinh H."/>
            <person name="Forbes L."/>
            <person name="Fowler G."/>
            <person name="Francisco L."/>
            <person name="Fu Q."/>
            <person name="Gubbala S."/>
            <person name="Hale W."/>
            <person name="Han Y."/>
            <person name="Hemphill L."/>
            <person name="Highlander S.K."/>
            <person name="Hirani K."/>
            <person name="Hogues M."/>
            <person name="Jackson L."/>
            <person name="Jakkamsetti A."/>
            <person name="Javaid M."/>
            <person name="Jiang H."/>
            <person name="Korchina V."/>
            <person name="Kovar C."/>
            <person name="Lara F."/>
            <person name="Lee S."/>
            <person name="Mata R."/>
            <person name="Mathew T."/>
            <person name="Moen C."/>
            <person name="Morales K."/>
            <person name="Munidasa M."/>
            <person name="Nazareth L."/>
            <person name="Ngo R."/>
            <person name="Nguyen L."/>
            <person name="Okwuonu G."/>
            <person name="Ongeri F."/>
            <person name="Patil S."/>
            <person name="Petrosino J."/>
            <person name="Pham C."/>
            <person name="Pham P."/>
            <person name="Pu L.-L."/>
            <person name="Puazo M."/>
            <person name="Raj R."/>
            <person name="Reid J."/>
            <person name="Rouhana J."/>
            <person name="Saada N."/>
            <person name="Shang Y."/>
            <person name="Simmons D."/>
            <person name="Thornton R."/>
            <person name="Warren J."/>
            <person name="Weissenberger G."/>
            <person name="Zhang J."/>
            <person name="Zhang L."/>
            <person name="Zhou C."/>
            <person name="Zhu D."/>
            <person name="Muzny D."/>
            <person name="Worley K."/>
            <person name="Gibbs R."/>
        </authorList>
    </citation>
    <scope>NUCLEOTIDE SEQUENCE [LARGE SCALE GENOMIC DNA]</scope>
    <source>
        <strain evidence="2 3">ATCC 33313</strain>
    </source>
</reference>
<feature type="transmembrane region" description="Helical" evidence="1">
    <location>
        <begin position="105"/>
        <end position="124"/>
    </location>
</feature>
<dbReference type="STRING" id="585506.HMPREF0877_1540"/>
<keyword evidence="1" id="KW-0472">Membrane</keyword>
<dbReference type="AlphaFoldDB" id="C5RC44"/>
<organism evidence="2 3">
    <name type="scientific">Weissella paramesenteroides ATCC 33313</name>
    <dbReference type="NCBI Taxonomy" id="585506"/>
    <lineage>
        <taxon>Bacteria</taxon>
        <taxon>Bacillati</taxon>
        <taxon>Bacillota</taxon>
        <taxon>Bacilli</taxon>
        <taxon>Lactobacillales</taxon>
        <taxon>Lactobacillaceae</taxon>
        <taxon>Weissella</taxon>
    </lineage>
</organism>
<proteinExistence type="predicted"/>
<name>C5RC44_WEIPA</name>
<feature type="transmembrane region" description="Helical" evidence="1">
    <location>
        <begin position="136"/>
        <end position="154"/>
    </location>
</feature>
<protein>
    <submittedName>
        <fullName evidence="2">Uncharacterized protein</fullName>
    </submittedName>
</protein>
<feature type="transmembrane region" description="Helical" evidence="1">
    <location>
        <begin position="24"/>
        <end position="50"/>
    </location>
</feature>
<keyword evidence="3" id="KW-1185">Reference proteome</keyword>
<gene>
    <name evidence="2" type="ORF">HMPREF0877_1540</name>
</gene>